<dbReference type="InterPro" id="IPR036388">
    <property type="entry name" value="WH-like_DNA-bd_sf"/>
</dbReference>
<dbReference type="Gene3D" id="1.10.10.10">
    <property type="entry name" value="Winged helix-like DNA-binding domain superfamily/Winged helix DNA-binding domain"/>
    <property type="match status" value="1"/>
</dbReference>
<protein>
    <submittedName>
        <fullName evidence="1">HTH-type transcriptional regulator IscR</fullName>
    </submittedName>
</protein>
<dbReference type="NCBIfam" id="TIGR00738">
    <property type="entry name" value="rrf2_super"/>
    <property type="match status" value="1"/>
</dbReference>
<dbReference type="GO" id="GO:0005829">
    <property type="term" value="C:cytosol"/>
    <property type="evidence" value="ECO:0007669"/>
    <property type="project" value="TreeGrafter"/>
</dbReference>
<dbReference type="PROSITE" id="PS51197">
    <property type="entry name" value="HTH_RRF2_2"/>
    <property type="match status" value="1"/>
</dbReference>
<dbReference type="GO" id="GO:0003700">
    <property type="term" value="F:DNA-binding transcription factor activity"/>
    <property type="evidence" value="ECO:0007669"/>
    <property type="project" value="TreeGrafter"/>
</dbReference>
<dbReference type="Pfam" id="PF02082">
    <property type="entry name" value="Rrf2"/>
    <property type="match status" value="1"/>
</dbReference>
<dbReference type="InterPro" id="IPR030489">
    <property type="entry name" value="TR_Rrf2-type_CS"/>
</dbReference>
<dbReference type="PANTHER" id="PTHR33221:SF13">
    <property type="entry name" value="TRANSCRIPTIONAL REGULATOR-RELATED"/>
    <property type="match status" value="1"/>
</dbReference>
<name>A0A644UI67_9ZZZZ</name>
<proteinExistence type="predicted"/>
<dbReference type="SUPFAM" id="SSF46785">
    <property type="entry name" value="Winged helix' DNA-binding domain"/>
    <property type="match status" value="1"/>
</dbReference>
<reference evidence="1" key="1">
    <citation type="submission" date="2019-08" db="EMBL/GenBank/DDBJ databases">
        <authorList>
            <person name="Kucharzyk K."/>
            <person name="Murdoch R.W."/>
            <person name="Higgins S."/>
            <person name="Loffler F."/>
        </authorList>
    </citation>
    <scope>NUCLEOTIDE SEQUENCE</scope>
</reference>
<comment type="caution">
    <text evidence="1">The sequence shown here is derived from an EMBL/GenBank/DDBJ whole genome shotgun (WGS) entry which is preliminary data.</text>
</comment>
<gene>
    <name evidence="1" type="primary">iscR_2</name>
    <name evidence="1" type="ORF">SDC9_24450</name>
</gene>
<organism evidence="1">
    <name type="scientific">bioreactor metagenome</name>
    <dbReference type="NCBI Taxonomy" id="1076179"/>
    <lineage>
        <taxon>unclassified sequences</taxon>
        <taxon>metagenomes</taxon>
        <taxon>ecological metagenomes</taxon>
    </lineage>
</organism>
<dbReference type="PANTHER" id="PTHR33221">
    <property type="entry name" value="WINGED HELIX-TURN-HELIX TRANSCRIPTIONAL REGULATOR, RRF2 FAMILY"/>
    <property type="match status" value="1"/>
</dbReference>
<evidence type="ECO:0000313" key="1">
    <source>
        <dbReference type="EMBL" id="MPL78581.1"/>
    </source>
</evidence>
<dbReference type="InterPro" id="IPR000944">
    <property type="entry name" value="Tscrpt_reg_Rrf2"/>
</dbReference>
<dbReference type="PROSITE" id="PS01332">
    <property type="entry name" value="HTH_RRF2_1"/>
    <property type="match status" value="1"/>
</dbReference>
<accession>A0A644UI67</accession>
<dbReference type="InterPro" id="IPR036390">
    <property type="entry name" value="WH_DNA-bd_sf"/>
</dbReference>
<dbReference type="AlphaFoldDB" id="A0A644UI67"/>
<sequence length="139" mass="14378">MDRIIGISDRTGAALHALALAECNGGSIAAGAAAERLGLSPSYMAKILQSLANKGIIASTRGIGGGFSLKKPAAQTACLEVLEALDGPLPVNYCLFPKPICVTRTCAFHRLCVDAKRLLVDTLRNSTVADIAAAFSCCT</sequence>
<dbReference type="EMBL" id="VSSQ01000118">
    <property type="protein sequence ID" value="MPL78581.1"/>
    <property type="molecule type" value="Genomic_DNA"/>
</dbReference>